<feature type="transmembrane region" description="Helical" evidence="3">
    <location>
        <begin position="1600"/>
        <end position="1625"/>
    </location>
</feature>
<dbReference type="PANTHER" id="PTHR31513:SF1">
    <property type="entry name" value="EPHRIN TYPE-B RECEPTOR"/>
    <property type="match status" value="1"/>
</dbReference>
<keyword evidence="3" id="KW-0472">Membrane</keyword>
<name>A0A2U1QER9_ARTAN</name>
<dbReference type="EMBL" id="PKPP01000174">
    <property type="protein sequence ID" value="PWA96506.1"/>
    <property type="molecule type" value="Genomic_DNA"/>
</dbReference>
<feature type="transmembrane region" description="Helical" evidence="3">
    <location>
        <begin position="1516"/>
        <end position="1538"/>
    </location>
</feature>
<dbReference type="GO" id="GO:0005524">
    <property type="term" value="F:ATP binding"/>
    <property type="evidence" value="ECO:0007669"/>
    <property type="project" value="UniProtKB-UniRule"/>
</dbReference>
<dbReference type="InterPro" id="IPR011009">
    <property type="entry name" value="Kinase-like_dom_sf"/>
</dbReference>
<keyword evidence="1" id="KW-0067">ATP-binding</keyword>
<dbReference type="InterPro" id="IPR058316">
    <property type="entry name" value="DUF8003"/>
</dbReference>
<evidence type="ECO:0000256" key="1">
    <source>
        <dbReference type="PROSITE-ProRule" id="PRU10141"/>
    </source>
</evidence>
<comment type="caution">
    <text evidence="5">The sequence shown here is derived from an EMBL/GenBank/DDBJ whole genome shotgun (WGS) entry which is preliminary data.</text>
</comment>
<dbReference type="PROSITE" id="PS00107">
    <property type="entry name" value="PROTEIN_KINASE_ATP"/>
    <property type="match status" value="1"/>
</dbReference>
<dbReference type="Proteomes" id="UP000245207">
    <property type="component" value="Unassembled WGS sequence"/>
</dbReference>
<gene>
    <name evidence="5" type="ORF">CTI12_AA037880</name>
</gene>
<feature type="transmembrane region" description="Helical" evidence="3">
    <location>
        <begin position="1480"/>
        <end position="1504"/>
    </location>
</feature>
<dbReference type="GO" id="GO:0004713">
    <property type="term" value="F:protein tyrosine kinase activity"/>
    <property type="evidence" value="ECO:0007669"/>
    <property type="project" value="InterPro"/>
</dbReference>
<organism evidence="5 6">
    <name type="scientific">Artemisia annua</name>
    <name type="common">Sweet wormwood</name>
    <dbReference type="NCBI Taxonomy" id="35608"/>
    <lineage>
        <taxon>Eukaryota</taxon>
        <taxon>Viridiplantae</taxon>
        <taxon>Streptophyta</taxon>
        <taxon>Embryophyta</taxon>
        <taxon>Tracheophyta</taxon>
        <taxon>Spermatophyta</taxon>
        <taxon>Magnoliopsida</taxon>
        <taxon>eudicotyledons</taxon>
        <taxon>Gunneridae</taxon>
        <taxon>Pentapetalae</taxon>
        <taxon>asterids</taxon>
        <taxon>campanulids</taxon>
        <taxon>Asterales</taxon>
        <taxon>Asteraceae</taxon>
        <taxon>Asteroideae</taxon>
        <taxon>Anthemideae</taxon>
        <taxon>Artemisiinae</taxon>
        <taxon>Artemisia</taxon>
    </lineage>
</organism>
<dbReference type="SMART" id="SM00219">
    <property type="entry name" value="TyrKc"/>
    <property type="match status" value="1"/>
</dbReference>
<feature type="compositionally biased region" description="Polar residues" evidence="2">
    <location>
        <begin position="1367"/>
        <end position="1379"/>
    </location>
</feature>
<evidence type="ECO:0000313" key="6">
    <source>
        <dbReference type="Proteomes" id="UP000245207"/>
    </source>
</evidence>
<dbReference type="SMART" id="SM01411">
    <property type="entry name" value="Ephrin_rec_like"/>
    <property type="match status" value="1"/>
</dbReference>
<evidence type="ECO:0000313" key="5">
    <source>
        <dbReference type="EMBL" id="PWA96506.1"/>
    </source>
</evidence>
<dbReference type="Pfam" id="PF14299">
    <property type="entry name" value="PP2"/>
    <property type="match status" value="1"/>
</dbReference>
<keyword evidence="3" id="KW-1133">Transmembrane helix</keyword>
<feature type="domain" description="Tyrosine-protein kinase catalytic" evidence="4">
    <location>
        <begin position="1718"/>
        <end position="1925"/>
    </location>
</feature>
<evidence type="ECO:0000259" key="4">
    <source>
        <dbReference type="SMART" id="SM00219"/>
    </source>
</evidence>
<feature type="region of interest" description="Disordered" evidence="2">
    <location>
        <begin position="1367"/>
        <end position="1389"/>
    </location>
</feature>
<dbReference type="InterPro" id="IPR020635">
    <property type="entry name" value="Tyr_kinase_cat_dom"/>
</dbReference>
<dbReference type="PANTHER" id="PTHR31513">
    <property type="entry name" value="EPHRIN TYPE-B RECEPTOR"/>
    <property type="match status" value="1"/>
</dbReference>
<feature type="transmembrane region" description="Helical" evidence="3">
    <location>
        <begin position="1449"/>
        <end position="1474"/>
    </location>
</feature>
<feature type="region of interest" description="Disordered" evidence="2">
    <location>
        <begin position="70"/>
        <end position="99"/>
    </location>
</feature>
<dbReference type="InterPro" id="IPR025886">
    <property type="entry name" value="PP2-like"/>
</dbReference>
<dbReference type="STRING" id="35608.A0A2U1QER9"/>
<evidence type="ECO:0000256" key="3">
    <source>
        <dbReference type="SAM" id="Phobius"/>
    </source>
</evidence>
<feature type="region of interest" description="Disordered" evidence="2">
    <location>
        <begin position="846"/>
        <end position="868"/>
    </location>
</feature>
<keyword evidence="1" id="KW-0547">Nucleotide-binding</keyword>
<feature type="transmembrane region" description="Helical" evidence="3">
    <location>
        <begin position="1631"/>
        <end position="1655"/>
    </location>
</feature>
<feature type="binding site" evidence="1">
    <location>
        <position position="1749"/>
    </location>
    <ligand>
        <name>ATP</name>
        <dbReference type="ChEBI" id="CHEBI:30616"/>
    </ligand>
</feature>
<reference evidence="5 6" key="1">
    <citation type="journal article" date="2018" name="Mol. Plant">
        <title>The genome of Artemisia annua provides insight into the evolution of Asteraceae family and artemisinin biosynthesis.</title>
        <authorList>
            <person name="Shen Q."/>
            <person name="Zhang L."/>
            <person name="Liao Z."/>
            <person name="Wang S."/>
            <person name="Yan T."/>
            <person name="Shi P."/>
            <person name="Liu M."/>
            <person name="Fu X."/>
            <person name="Pan Q."/>
            <person name="Wang Y."/>
            <person name="Lv Z."/>
            <person name="Lu X."/>
            <person name="Zhang F."/>
            <person name="Jiang W."/>
            <person name="Ma Y."/>
            <person name="Chen M."/>
            <person name="Hao X."/>
            <person name="Li L."/>
            <person name="Tang Y."/>
            <person name="Lv G."/>
            <person name="Zhou Y."/>
            <person name="Sun X."/>
            <person name="Brodelius P.E."/>
            <person name="Rose J.K.C."/>
            <person name="Tang K."/>
        </authorList>
    </citation>
    <scope>NUCLEOTIDE SEQUENCE [LARGE SCALE GENOMIC DNA]</scope>
    <source>
        <strain evidence="6">cv. Huhao1</strain>
        <tissue evidence="5">Leaf</tissue>
    </source>
</reference>
<evidence type="ECO:0000256" key="2">
    <source>
        <dbReference type="SAM" id="MobiDB-lite"/>
    </source>
</evidence>
<protein>
    <submittedName>
        <fullName evidence="5">Glycine-rich protein</fullName>
    </submittedName>
</protein>
<dbReference type="Gene3D" id="3.30.200.20">
    <property type="entry name" value="Phosphorylase Kinase, domain 1"/>
    <property type="match status" value="1"/>
</dbReference>
<dbReference type="SUPFAM" id="SSF56112">
    <property type="entry name" value="Protein kinase-like (PK-like)"/>
    <property type="match status" value="1"/>
</dbReference>
<accession>A0A2U1QER9</accession>
<sequence>MNQLLRIIRNAHECSFYVLPNVTIDCSRFAGCEFGVNVSGNFSLGANARVLVGSFEIDAENAVFENGSVVNTTGLGGDPPEQTSGTPQGVDGSGGGHGGRGAACLVDDKKLPDDVWGGDAYAWSSLAKPLSYGSRGGTTSKEVDYGGGGGGKIMAVVKSTVEMNDRLLDNYALSLNGLLSIFIHMQITDSRIACIILLHIYHGLQLPTSGNAIVVFLAWTQNKYLLIYYCCLAIYASHIPFCSSVCIRHPSEVSLHLIFQNVYNRTGTGKISACGGNGFGGGGGGRIATDVFSRHEDPKVYVHGGNSLGCPSNAGAAGTFYDSVPRSLIVDNYNMTTDTDTLLMEFPYQPLLTSIFIRNSAKAAVPLLWSRVQVQGQISLLDGAILSFGLAHYALSEFEVYGALRMSVKMFLMWNSQLIIDGEGDRNVGTSVLEASNLIVLKESSTIHSNANLEVRGQGLLNLSGPGDCIEAQRLGLLLFYGVNPTIWEFLIGGNSLGCPSNAGAAGTFYDSVPRSLIVDNYNMTTDTDTLLMEFPYQPLLTSIFIRNSAKAAVPLLWSRVQVQGQISLLDGAILSFGLAHYALSEFEVYGALRMSVKMFLMWNSQLIIDGEGDRNVGTSVLEASNLIVLKESSTIHSNANLEVRGQGLLNLSGPGDCIEAQRLGLLLFYGVNVGPGSVLRGPLENATNDAVTPRLNCNSPVCPEELLRPPDDCNVNASLSFTLQICRVEDILIEGLIHGSVVHFHRARTVTVPLTGTVSTSRMGCTGGVGRGHLLSNGIGSGGGYGGTGGLGCYNDTCIKGGLPYGDAELPCQPGSGGGNDSTAGGGVLVIGSLEHPISSLSVDGSLTADGGSSEGTTSNPYDLYNSNGGGSGGGSGGTILLFVNTLSVGESGVVSSDGGYGNPNGSGGGGGGRIHFHWSHIPTGDVYQPVAIVKGNISIGGGLGGNDDGAGENGTVTGKSCPKGLYGTFCEECPLGTYKNVTGSDRSLCFQCPADELPHRAIYVPIRGGIAETPCPYKCVADRYHMPNCYTALEELIYTFGGPWLFGLLLLGLLILLALVLSVARMKFVGLDESPGPAPTQQGSQMDHSFPFLESLNEVLETNRVEESQGHVYRMYFMGQNTFSDPWHLPHTPPEQVKDIVYEGAFNRFVDEINGLATYQWWEGSVYSILVFLAYPLAWSWQQWRRKINLQRIREFVRSEYDHACLRSCRSRALYEGLKVASTSDLMLAYVDFFLGGDEKRSDLPLRLHQRFPLYLLFGGDGSYMSPFSLQSDNTITTLMNQAVPPTTWYRFVAGLNAQLRLVSRGRLRAMFRNVVTWLETFANPTLKIYGVRVDLAYFEATSGDYYQYGLVVSDVDEPEFISLENTDTTTQEGQQASSDDGSRDDSREFTSLIEHRNAEKSIITGKRSYGRILDLNSLQAFNEKRDIFFPLSYIIHNTKPVGHQDLVGMVISMLLLGDFSLVLLTLLQLYSISFGDVFVVLFVLPLGILLPFPAGINALFSQGPRRSAGLARVYALWNITSFVNVVVAFICGYVHYCSQPSTKVPDFQPWNMMLKGLRLQYILNRYPKYKKYDVHKEVQETLLDLLSQGYSFKNLDLVGMVISMLLLGDFSLVLLTLLQLYSISFGDVFVVLFVLPLGILLPFPAGINALFSQGPRRSAGLARVYALWNITSFVNVVVAFICGYVHYCSQPSTKVPDFQPWNMEETDTEVERMRCFRSKLIGRGGFGLVYKGELSLGHGNIMVACKRLDSKFGQGNTEFWKEIMMLSKYRHENLVSLLHFGIEGNERILEVYEDLGKRLKFEALQRIASHAVPSLSYASPSQLFLLCIKGFHVDDGNTWVSINNKGQHCVVVAAAQKTKVAAAARFLFHSPFVSSEDSRFGMVYYYESYDKLKLRVLTQFLTPHVTYIINLVYKCKSPRDALRMPFKYKLNTKRQHWTSCVAHVGQDGWLRTELFQFTAIKNEYCFDIEFLSETQFKAHRSFLIEGIELCPEKDEHKMDMQLITYSEDIDWEKKLPHDYIEIVKWSTDIPEWMPKKEVYFLFRKGVYIKNPQQWFSITTWFSISKNSKKRQMLPARSILEEEVTWKSIFTFKQSWLWKRLPGSRFDLVGECCEKNHMELSLIIETQVLSLNTPYACYLVYKLPENYSSVFEGIVVTGFKEKYSNKSLREHRIYLLANPHTPILGSSTDDERPSRTREIKGHPKLRKDGWMEVQVWEFRTKATPDILFVDGYIKSLNEWNFTGLLVQGIEFRPLKVSFYHHRYGI</sequence>
<dbReference type="InterPro" id="IPR017441">
    <property type="entry name" value="Protein_kinase_ATP_BS"/>
</dbReference>
<dbReference type="InterPro" id="IPR001245">
    <property type="entry name" value="Ser-Thr/Tyr_kinase_cat_dom"/>
</dbReference>
<feature type="transmembrane region" description="Helical" evidence="3">
    <location>
        <begin position="1667"/>
        <end position="1690"/>
    </location>
</feature>
<dbReference type="Pfam" id="PF07714">
    <property type="entry name" value="PK_Tyr_Ser-Thr"/>
    <property type="match status" value="1"/>
</dbReference>
<proteinExistence type="predicted"/>
<dbReference type="Pfam" id="PF26010">
    <property type="entry name" value="DUF8003"/>
    <property type="match status" value="1"/>
</dbReference>
<keyword evidence="3" id="KW-0812">Transmembrane</keyword>
<feature type="transmembrane region" description="Helical" evidence="3">
    <location>
        <begin position="1046"/>
        <end position="1066"/>
    </location>
</feature>
<keyword evidence="6" id="KW-1185">Reference proteome</keyword>
<dbReference type="OrthoDB" id="122018at2759"/>